<evidence type="ECO:0000313" key="8">
    <source>
        <dbReference type="Proteomes" id="UP000694547"/>
    </source>
</evidence>
<dbReference type="InterPro" id="IPR031952">
    <property type="entry name" value="MOEP19_KH-like"/>
</dbReference>
<dbReference type="GeneTree" id="ENSGT00940000162097"/>
<dbReference type="GO" id="GO:0009880">
    <property type="term" value="P:embryonic pattern specification"/>
    <property type="evidence" value="ECO:0007669"/>
    <property type="project" value="TreeGrafter"/>
</dbReference>
<dbReference type="GO" id="GO:0005634">
    <property type="term" value="C:nucleus"/>
    <property type="evidence" value="ECO:0007669"/>
    <property type="project" value="UniProtKB-SubCell"/>
</dbReference>
<dbReference type="PANTHER" id="PTHR19447:SF14">
    <property type="entry name" value="OOCYTE-EXPRESSED PROTEIN HOMOLOG"/>
    <property type="match status" value="1"/>
</dbReference>
<dbReference type="Gene3D" id="3.30.1370.10">
    <property type="entry name" value="K Homology domain, type 1"/>
    <property type="match status" value="1"/>
</dbReference>
<dbReference type="InterPro" id="IPR036612">
    <property type="entry name" value="KH_dom_type_1_sf"/>
</dbReference>
<feature type="domain" description="KH-like RNA-binding" evidence="6">
    <location>
        <begin position="43"/>
        <end position="126"/>
    </location>
</feature>
<comment type="subcellular location">
    <subcellularLocation>
        <location evidence="2">Cytoplasm</location>
    </subcellularLocation>
    <subcellularLocation>
        <location evidence="1">Nucleus</location>
    </subcellularLocation>
</comment>
<dbReference type="InterPro" id="IPR051778">
    <property type="entry name" value="KHDC1"/>
</dbReference>
<dbReference type="Ensembl" id="ENSPEMT00000039520.1">
    <property type="protein sequence ID" value="ENSPEMP00000031986.1"/>
    <property type="gene ID" value="ENSPEMG00000029820.1"/>
</dbReference>
<reference evidence="7" key="2">
    <citation type="submission" date="2025-08" db="UniProtKB">
        <authorList>
            <consortium name="Ensembl"/>
        </authorList>
    </citation>
    <scope>IDENTIFICATION</scope>
</reference>
<dbReference type="Pfam" id="PF16005">
    <property type="entry name" value="MOEP19"/>
    <property type="match status" value="1"/>
</dbReference>
<keyword evidence="5" id="KW-0539">Nucleus</keyword>
<evidence type="ECO:0000256" key="3">
    <source>
        <dbReference type="ARBA" id="ARBA00009081"/>
    </source>
</evidence>
<protein>
    <recommendedName>
        <fullName evidence="6">KH-like RNA-binding domain-containing protein</fullName>
    </recommendedName>
</protein>
<evidence type="ECO:0000259" key="6">
    <source>
        <dbReference type="Pfam" id="PF16005"/>
    </source>
</evidence>
<dbReference type="GO" id="GO:0035088">
    <property type="term" value="P:establishment or maintenance of apical/basal cell polarity"/>
    <property type="evidence" value="ECO:0007669"/>
    <property type="project" value="TreeGrafter"/>
</dbReference>
<reference evidence="7 8" key="1">
    <citation type="submission" date="2018-10" db="EMBL/GenBank/DDBJ databases">
        <title>Improved assembly of the deer mouse Peromyscus maniculatus genome.</title>
        <authorList>
            <person name="Lassance J.-M."/>
            <person name="Hoekstra H.E."/>
        </authorList>
    </citation>
    <scope>NUCLEOTIDE SEQUENCE [LARGE SCALE GENOMIC DNA]</scope>
</reference>
<evidence type="ECO:0000256" key="5">
    <source>
        <dbReference type="ARBA" id="ARBA00023242"/>
    </source>
</evidence>
<accession>A0A8C8UFA7</accession>
<comment type="similarity">
    <text evidence="3">Belongs to the KHDC1 family.</text>
</comment>
<evidence type="ECO:0000256" key="1">
    <source>
        <dbReference type="ARBA" id="ARBA00004123"/>
    </source>
</evidence>
<evidence type="ECO:0000256" key="4">
    <source>
        <dbReference type="ARBA" id="ARBA00022490"/>
    </source>
</evidence>
<dbReference type="CDD" id="cd12795">
    <property type="entry name" value="FILIA_N_like"/>
    <property type="match status" value="1"/>
</dbReference>
<keyword evidence="8" id="KW-1185">Reference proteome</keyword>
<dbReference type="GO" id="GO:0032991">
    <property type="term" value="C:protein-containing complex"/>
    <property type="evidence" value="ECO:0007669"/>
    <property type="project" value="TreeGrafter"/>
</dbReference>
<evidence type="ECO:0000313" key="7">
    <source>
        <dbReference type="Ensembl" id="ENSPEMP00000031986.1"/>
    </source>
</evidence>
<keyword evidence="4" id="KW-0963">Cytoplasm</keyword>
<dbReference type="GO" id="GO:0003723">
    <property type="term" value="F:RNA binding"/>
    <property type="evidence" value="ECO:0007669"/>
    <property type="project" value="InterPro"/>
</dbReference>
<name>A0A8C8UFA7_PERMB</name>
<sequence length="153" mass="17084">AGGVAGSSLEKRGLQPGTAPTPACWLSLPLLGAPPASPRLRVRPWWFPEHELENPLVLYMEAWLAEMIFGPNRSLISEIEWISQALLRVDTVDSGKMAEITIYGRPSVKNRMKNILSNLATWHKEHHVQRGERPLRTQVLAAHTQAHHPPAQP</sequence>
<reference evidence="7" key="3">
    <citation type="submission" date="2025-09" db="UniProtKB">
        <authorList>
            <consortium name="Ensembl"/>
        </authorList>
    </citation>
    <scope>IDENTIFICATION</scope>
</reference>
<organism evidence="7 8">
    <name type="scientific">Peromyscus maniculatus bairdii</name>
    <name type="common">Prairie deer mouse</name>
    <dbReference type="NCBI Taxonomy" id="230844"/>
    <lineage>
        <taxon>Eukaryota</taxon>
        <taxon>Metazoa</taxon>
        <taxon>Chordata</taxon>
        <taxon>Craniata</taxon>
        <taxon>Vertebrata</taxon>
        <taxon>Euteleostomi</taxon>
        <taxon>Mammalia</taxon>
        <taxon>Eutheria</taxon>
        <taxon>Euarchontoglires</taxon>
        <taxon>Glires</taxon>
        <taxon>Rodentia</taxon>
        <taxon>Myomorpha</taxon>
        <taxon>Muroidea</taxon>
        <taxon>Cricetidae</taxon>
        <taxon>Neotominae</taxon>
        <taxon>Peromyscus</taxon>
    </lineage>
</organism>
<dbReference type="AlphaFoldDB" id="A0A8C8UFA7"/>
<dbReference type="Proteomes" id="UP000694547">
    <property type="component" value="Chromosome 7"/>
</dbReference>
<proteinExistence type="inferred from homology"/>
<dbReference type="GO" id="GO:0005737">
    <property type="term" value="C:cytoplasm"/>
    <property type="evidence" value="ECO:0007669"/>
    <property type="project" value="UniProtKB-SubCell"/>
</dbReference>
<dbReference type="PANTHER" id="PTHR19447">
    <property type="entry name" value="OOCYTE-EXPRESSED PROTEIN HOMOLOG-RELATED"/>
    <property type="match status" value="1"/>
</dbReference>
<evidence type="ECO:0000256" key="2">
    <source>
        <dbReference type="ARBA" id="ARBA00004496"/>
    </source>
</evidence>